<organism evidence="2 3">
    <name type="scientific">Rotaria socialis</name>
    <dbReference type="NCBI Taxonomy" id="392032"/>
    <lineage>
        <taxon>Eukaryota</taxon>
        <taxon>Metazoa</taxon>
        <taxon>Spiralia</taxon>
        <taxon>Gnathifera</taxon>
        <taxon>Rotifera</taxon>
        <taxon>Eurotatoria</taxon>
        <taxon>Bdelloidea</taxon>
        <taxon>Philodinida</taxon>
        <taxon>Philodinidae</taxon>
        <taxon>Rotaria</taxon>
    </lineage>
</organism>
<evidence type="ECO:0008006" key="4">
    <source>
        <dbReference type="Google" id="ProtNLM"/>
    </source>
</evidence>
<evidence type="ECO:0000313" key="2">
    <source>
        <dbReference type="EMBL" id="CAF4712976.1"/>
    </source>
</evidence>
<evidence type="ECO:0000313" key="1">
    <source>
        <dbReference type="EMBL" id="CAF3620864.1"/>
    </source>
</evidence>
<dbReference type="EMBL" id="CAJOBS010001285">
    <property type="protein sequence ID" value="CAF4712976.1"/>
    <property type="molecule type" value="Genomic_DNA"/>
</dbReference>
<dbReference type="AlphaFoldDB" id="A0A821J4W6"/>
<comment type="caution">
    <text evidence="2">The sequence shown here is derived from an EMBL/GenBank/DDBJ whole genome shotgun (WGS) entry which is preliminary data.</text>
</comment>
<dbReference type="EMBL" id="CAJNYV010003914">
    <property type="protein sequence ID" value="CAF3620864.1"/>
    <property type="molecule type" value="Genomic_DNA"/>
</dbReference>
<gene>
    <name evidence="1" type="ORF">KIK155_LOCUS21910</name>
    <name evidence="2" type="ORF">TOA249_LOCUS17778</name>
</gene>
<proteinExistence type="predicted"/>
<dbReference type="Proteomes" id="UP000663865">
    <property type="component" value="Unassembled WGS sequence"/>
</dbReference>
<name>A0A821J4W6_9BILA</name>
<reference evidence="2" key="1">
    <citation type="submission" date="2021-02" db="EMBL/GenBank/DDBJ databases">
        <authorList>
            <person name="Nowell W R."/>
        </authorList>
    </citation>
    <scope>NUCLEOTIDE SEQUENCE</scope>
</reference>
<sequence length="132" mass="14871">MKSKDIPKIVKIKYENGDGNGPAKIYRGLAEAVSLPRIKLWIKMINTTGSITLSSPTGCPRTVHRKAAIMKVKSRLNKKKRASTRKLANDINISRTNIRRILRGDLGCKPYKKTKQPKLTNLQTNKRVNFGN</sequence>
<accession>A0A821J4W6</accession>
<evidence type="ECO:0000313" key="3">
    <source>
        <dbReference type="Proteomes" id="UP000663838"/>
    </source>
</evidence>
<dbReference type="Proteomes" id="UP000663838">
    <property type="component" value="Unassembled WGS sequence"/>
</dbReference>
<protein>
    <recommendedName>
        <fullName evidence="4">Transposase Tc1-like domain-containing protein</fullName>
    </recommendedName>
</protein>